<dbReference type="Pfam" id="PF09056">
    <property type="entry name" value="Phospholip_A2_3"/>
    <property type="match status" value="1"/>
</dbReference>
<dbReference type="PANTHER" id="PTHR37687">
    <property type="entry name" value="AGAP006772-PA"/>
    <property type="match status" value="1"/>
</dbReference>
<protein>
    <submittedName>
        <fullName evidence="1">Ctr_Dip_1 conopeptide</fullName>
    </submittedName>
</protein>
<dbReference type="PANTHER" id="PTHR37687:SF1">
    <property type="entry name" value="AGAP006772-PA"/>
    <property type="match status" value="1"/>
</dbReference>
<dbReference type="GO" id="GO:0006644">
    <property type="term" value="P:phospholipid metabolic process"/>
    <property type="evidence" value="ECO:0007669"/>
    <property type="project" value="InterPro"/>
</dbReference>
<proteinExistence type="predicted"/>
<evidence type="ECO:0000313" key="1">
    <source>
        <dbReference type="EMBL" id="JAI17969.1"/>
    </source>
</evidence>
<dbReference type="EMBL" id="GCVM01000020">
    <property type="protein sequence ID" value="JAI17969.1"/>
    <property type="molecule type" value="Transcribed_RNA"/>
</dbReference>
<dbReference type="Gene3D" id="1.20.90.10">
    <property type="entry name" value="Phospholipase A2 domain"/>
    <property type="match status" value="1"/>
</dbReference>
<reference evidence="1" key="1">
    <citation type="submission" date="2015-04" db="EMBL/GenBank/DDBJ databases">
        <authorList>
            <person name="Syromyatnikov M.Y."/>
            <person name="Popov V.N."/>
        </authorList>
    </citation>
    <scope>NUCLEOTIDE SEQUENCE</scope>
    <source>
        <tissue evidence="1">Venom duct</tissue>
    </source>
</reference>
<dbReference type="AlphaFoldDB" id="A0A0K8TU01"/>
<sequence>MMMMMMAMPVKADQCDDHPTVNGCTTPSFLDLQHEETFTPACNRHDVCYGCGAKYGVTKTQCDDAFLRDMKEACRQAGRRRALTVSMDCPDMANAFHTAVWAFGHSHYVDAGTPNSDCREDLDKPCLP</sequence>
<dbReference type="GO" id="GO:0050482">
    <property type="term" value="P:arachidonate secretion"/>
    <property type="evidence" value="ECO:0007669"/>
    <property type="project" value="InterPro"/>
</dbReference>
<dbReference type="GO" id="GO:0004623">
    <property type="term" value="F:phospholipase A2 activity"/>
    <property type="evidence" value="ECO:0007669"/>
    <property type="project" value="InterPro"/>
</dbReference>
<name>A0A0K8TU01_CONTD</name>
<organism evidence="1">
    <name type="scientific">Conus tribblei</name>
    <name type="common">Tribble's cone</name>
    <name type="synonym">Splinoconus tribblei</name>
    <dbReference type="NCBI Taxonomy" id="101761"/>
    <lineage>
        <taxon>Eukaryota</taxon>
        <taxon>Metazoa</taxon>
        <taxon>Spiralia</taxon>
        <taxon>Lophotrochozoa</taxon>
        <taxon>Mollusca</taxon>
        <taxon>Gastropoda</taxon>
        <taxon>Caenogastropoda</taxon>
        <taxon>Neogastropoda</taxon>
        <taxon>Conoidea</taxon>
        <taxon>Conidae</taxon>
        <taxon>Conus</taxon>
        <taxon>Splinoconus</taxon>
    </lineage>
</organism>
<dbReference type="SUPFAM" id="SSF48619">
    <property type="entry name" value="Phospholipase A2, PLA2"/>
    <property type="match status" value="1"/>
</dbReference>
<dbReference type="InterPro" id="IPR038875">
    <property type="entry name" value="PLA2_conodipine-like"/>
</dbReference>
<dbReference type="InterPro" id="IPR015141">
    <property type="entry name" value="PLipase_A2_prok/fun"/>
</dbReference>
<dbReference type="InterPro" id="IPR036444">
    <property type="entry name" value="PLipase_A2_dom_sf"/>
</dbReference>
<accession>A0A0K8TU01</accession>